<dbReference type="Proteomes" id="UP001415857">
    <property type="component" value="Unassembled WGS sequence"/>
</dbReference>
<sequence length="939" mass="101106">MLSLIPSLQGLESDTGLCKRRKISESIRAQQPSSHVLSPSELICKSEGYSYGNLIAEANKGNAPSSIYVSALLHVVRHCSLCIKHARLTSQMEALDIPYVEEVGLRNASSNLWFRLPFARGDSWPHICLRLGRPGSMFWDVKINDQHFRDLWELQKGSNSTPWGCGVRIANTSDVDSHIRFDPEGVVLSYQSVEADSIKKLVADIRRLSNARMFALGMRKLLGVRSDEKLEESSANPDSKAPIGGKGAVELADKLSEQMRRAFKIEAVGLMSLWFSFGSGVLARFVVEWESSKEGCTMHVSPDQLWPHTKFLEDFINGAEVASLLDCIRLTAGPLHALAAATRPARAGPAGVPGVAAAISSVPKQSGYMPSQGLLPSSSTNTITSVSQNTSGTIGNPVASATTGPLGNHSLHGAAMLAAAGRGGPGIVPSSLLPIDVSVVLRGPYWIRIIYRKYFAVDMRCFAGDQVWLQPATPPKGGPSVGGSLPCPQFRPFIMEHVAQELNGLEPNFTAGQQTVGLANSNNPNPSSVSQLSAANGNRVNLPNSAGISRSGNQVTGLNRVGSTLSGSANLAVVSSGLPLRRSPGTGVPAHVRGELNTAIIGLGDDGGYGGGWVPLVALKKVLRGILKYLGVLWLFAQLPDLLKEILGSILKDNEGALLNLDQEQPALRFFVGGYVFAVSVHRVQLLLQVLSVKRFHHQQQQQQQQNSATAQEELTQSEIGEICDYFSRRVASEPYDASRVASFITLLTLPISVLREFLKLIAWKKGLAQAQGGDIAPAQKPRIELCLENHAGFNMDENHENSSASKSNIHYDRPHNSVDFGLTVVLDPAHIPHINAAGGAAWLPYCVSVRLRYSFGETPNVSFLGIDGSHGGRACWLRLDDWEKCKQRVARTVEMNGCPGDPAQGRLRIVADTVQRTLHMCLQGLRDGGGVTASSGAT</sequence>
<dbReference type="InterPro" id="IPR013947">
    <property type="entry name" value="Mediator_Med14"/>
</dbReference>
<dbReference type="PANTHER" id="PTHR12809:SF2">
    <property type="entry name" value="MEDIATOR OF RNA POLYMERASE II TRANSCRIPTION SUBUNIT 14"/>
    <property type="match status" value="1"/>
</dbReference>
<dbReference type="GO" id="GO:0003712">
    <property type="term" value="F:transcription coregulator activity"/>
    <property type="evidence" value="ECO:0007669"/>
    <property type="project" value="InterPro"/>
</dbReference>
<feature type="compositionally biased region" description="Low complexity" evidence="1">
    <location>
        <begin position="520"/>
        <end position="530"/>
    </location>
</feature>
<dbReference type="EMBL" id="JBBPBK010000001">
    <property type="protein sequence ID" value="KAK9292120.1"/>
    <property type="molecule type" value="Genomic_DNA"/>
</dbReference>
<dbReference type="GO" id="GO:0070847">
    <property type="term" value="C:core mediator complex"/>
    <property type="evidence" value="ECO:0007669"/>
    <property type="project" value="TreeGrafter"/>
</dbReference>
<evidence type="ECO:0008006" key="4">
    <source>
        <dbReference type="Google" id="ProtNLM"/>
    </source>
</evidence>
<dbReference type="GO" id="GO:0006357">
    <property type="term" value="P:regulation of transcription by RNA polymerase II"/>
    <property type="evidence" value="ECO:0007669"/>
    <property type="project" value="InterPro"/>
</dbReference>
<gene>
    <name evidence="2" type="ORF">L1049_020078</name>
</gene>
<protein>
    <recommendedName>
        <fullName evidence="4">Mediator of RNA polymerase II transcription subunit 14</fullName>
    </recommendedName>
</protein>
<keyword evidence="3" id="KW-1185">Reference proteome</keyword>
<comment type="caution">
    <text evidence="2">The sequence shown here is derived from an EMBL/GenBank/DDBJ whole genome shotgun (WGS) entry which is preliminary data.</text>
</comment>
<name>A0AAP0XAI5_LIQFO</name>
<evidence type="ECO:0000313" key="2">
    <source>
        <dbReference type="EMBL" id="KAK9292120.1"/>
    </source>
</evidence>
<reference evidence="2 3" key="1">
    <citation type="journal article" date="2024" name="Plant J.">
        <title>Genome sequences and population genomics reveal climatic adaptation and genomic divergence between two closely related sweetgum species.</title>
        <authorList>
            <person name="Xu W.Q."/>
            <person name="Ren C.Q."/>
            <person name="Zhang X.Y."/>
            <person name="Comes H.P."/>
            <person name="Liu X.H."/>
            <person name="Li Y.G."/>
            <person name="Kettle C.J."/>
            <person name="Jalonen R."/>
            <person name="Gaisberger H."/>
            <person name="Ma Y.Z."/>
            <person name="Qiu Y.X."/>
        </authorList>
    </citation>
    <scope>NUCLEOTIDE SEQUENCE [LARGE SCALE GENOMIC DNA]</scope>
    <source>
        <strain evidence="2">Hangzhou</strain>
    </source>
</reference>
<accession>A0AAP0XAI5</accession>
<dbReference type="PANTHER" id="PTHR12809">
    <property type="entry name" value="MEDIATOR COMPLEX SUBUNIT"/>
    <property type="match status" value="1"/>
</dbReference>
<feature type="region of interest" description="Disordered" evidence="1">
    <location>
        <begin position="514"/>
        <end position="534"/>
    </location>
</feature>
<evidence type="ECO:0000256" key="1">
    <source>
        <dbReference type="SAM" id="MobiDB-lite"/>
    </source>
</evidence>
<dbReference type="AlphaFoldDB" id="A0AAP0XAI5"/>
<evidence type="ECO:0000313" key="3">
    <source>
        <dbReference type="Proteomes" id="UP001415857"/>
    </source>
</evidence>
<organism evidence="2 3">
    <name type="scientific">Liquidambar formosana</name>
    <name type="common">Formosan gum</name>
    <dbReference type="NCBI Taxonomy" id="63359"/>
    <lineage>
        <taxon>Eukaryota</taxon>
        <taxon>Viridiplantae</taxon>
        <taxon>Streptophyta</taxon>
        <taxon>Embryophyta</taxon>
        <taxon>Tracheophyta</taxon>
        <taxon>Spermatophyta</taxon>
        <taxon>Magnoliopsida</taxon>
        <taxon>eudicotyledons</taxon>
        <taxon>Gunneridae</taxon>
        <taxon>Pentapetalae</taxon>
        <taxon>Saxifragales</taxon>
        <taxon>Altingiaceae</taxon>
        <taxon>Liquidambar</taxon>
    </lineage>
</organism>
<proteinExistence type="predicted"/>
<dbReference type="GO" id="GO:0016592">
    <property type="term" value="C:mediator complex"/>
    <property type="evidence" value="ECO:0007669"/>
    <property type="project" value="InterPro"/>
</dbReference>